<evidence type="ECO:0000313" key="4">
    <source>
        <dbReference type="EMBL" id="MBC9798489.1"/>
    </source>
</evidence>
<proteinExistence type="predicted"/>
<accession>A0A926Q4Y3</accession>
<dbReference type="InterPro" id="IPR013785">
    <property type="entry name" value="Aldolase_TIM"/>
</dbReference>
<dbReference type="EMBL" id="JACVDC010000123">
    <property type="protein sequence ID" value="MBC9798489.1"/>
    <property type="molecule type" value="Genomic_DNA"/>
</dbReference>
<evidence type="ECO:0000313" key="5">
    <source>
        <dbReference type="Proteomes" id="UP000653730"/>
    </source>
</evidence>
<dbReference type="SUPFAM" id="SSF51391">
    <property type="entry name" value="Thiamin phosphate synthase"/>
    <property type="match status" value="1"/>
</dbReference>
<dbReference type="GO" id="GO:0004789">
    <property type="term" value="F:thiamine-phosphate diphosphorylase activity"/>
    <property type="evidence" value="ECO:0007669"/>
    <property type="project" value="TreeGrafter"/>
</dbReference>
<dbReference type="Gene3D" id="3.20.20.70">
    <property type="entry name" value="Aldolase class I"/>
    <property type="match status" value="1"/>
</dbReference>
<dbReference type="PANTHER" id="PTHR20857">
    <property type="entry name" value="THIAMINE-PHOSPHATE PYROPHOSPHORYLASE"/>
    <property type="match status" value="1"/>
</dbReference>
<reference evidence="4 5" key="1">
    <citation type="submission" date="2020-09" db="EMBL/GenBank/DDBJ databases">
        <title>Sinomicrobium weinanense sp. nov., a halophilic bacteria isolated from saline-alkali soil.</title>
        <authorList>
            <person name="Wu P."/>
            <person name="Ren H."/>
            <person name="Mei Y."/>
            <person name="Liang Y."/>
            <person name="Chen Z."/>
        </authorList>
    </citation>
    <scope>NUCLEOTIDE SEQUENCE [LARGE SCALE GENOMIC DNA]</scope>
    <source>
        <strain evidence="4 5">FJxs</strain>
    </source>
</reference>
<evidence type="ECO:0000256" key="2">
    <source>
        <dbReference type="ARBA" id="ARBA00022977"/>
    </source>
</evidence>
<evidence type="ECO:0000256" key="1">
    <source>
        <dbReference type="ARBA" id="ARBA00004948"/>
    </source>
</evidence>
<organism evidence="4 5">
    <name type="scientific">Sinomicrobium weinanense</name>
    <dbReference type="NCBI Taxonomy" id="2842200"/>
    <lineage>
        <taxon>Bacteria</taxon>
        <taxon>Pseudomonadati</taxon>
        <taxon>Bacteroidota</taxon>
        <taxon>Flavobacteriia</taxon>
        <taxon>Flavobacteriales</taxon>
        <taxon>Flavobacteriaceae</taxon>
        <taxon>Sinomicrobium</taxon>
    </lineage>
</organism>
<dbReference type="PANTHER" id="PTHR20857:SF15">
    <property type="entry name" value="THIAMINE-PHOSPHATE SYNTHASE"/>
    <property type="match status" value="1"/>
</dbReference>
<dbReference type="CDD" id="cd00564">
    <property type="entry name" value="TMP_TenI"/>
    <property type="match status" value="1"/>
</dbReference>
<dbReference type="InterPro" id="IPR036206">
    <property type="entry name" value="ThiamineP_synth_sf"/>
</dbReference>
<dbReference type="InterPro" id="IPR022998">
    <property type="entry name" value="ThiamineP_synth_TenI"/>
</dbReference>
<evidence type="ECO:0000259" key="3">
    <source>
        <dbReference type="Pfam" id="PF02581"/>
    </source>
</evidence>
<comment type="caution">
    <text evidence="4">The sequence shown here is derived from an EMBL/GenBank/DDBJ whole genome shotgun (WGS) entry which is preliminary data.</text>
</comment>
<name>A0A926Q4Y3_9FLAO</name>
<keyword evidence="2" id="KW-0784">Thiamine biosynthesis</keyword>
<gene>
    <name evidence="4" type="ORF">IBL28_21155</name>
</gene>
<protein>
    <submittedName>
        <fullName evidence="4">Thiamine phosphate synthase</fullName>
    </submittedName>
</protein>
<dbReference type="Pfam" id="PF02581">
    <property type="entry name" value="TMP-TENI"/>
    <property type="match status" value="1"/>
</dbReference>
<dbReference type="GO" id="GO:0005737">
    <property type="term" value="C:cytoplasm"/>
    <property type="evidence" value="ECO:0007669"/>
    <property type="project" value="TreeGrafter"/>
</dbReference>
<sequence length="209" mass="23898">MHIPGHIVITKPDNSPDEIARIIRMFRVGLDVLHLRKPGISGTELLHFLQNIPEKYHCRIVVHQHYEMIAKFGLKGIHLPERARESYGKDLKRWLLEYRKKGFSVSTSFHTVRDIKFQMKHAFDYAFLSPVFDSISKTGHQGRLFDLSEKKLPFPIIALGGITPRHIPRLKKMGFSGAASLGYVWNSEDPVKAYKGLQVQCSTLQLHSG</sequence>
<comment type="pathway">
    <text evidence="1">Cofactor biosynthesis; thiamine diphosphate biosynthesis.</text>
</comment>
<dbReference type="Proteomes" id="UP000653730">
    <property type="component" value="Unassembled WGS sequence"/>
</dbReference>
<keyword evidence="5" id="KW-1185">Reference proteome</keyword>
<dbReference type="AlphaFoldDB" id="A0A926Q4Y3"/>
<feature type="domain" description="Thiamine phosphate synthase/TenI" evidence="3">
    <location>
        <begin position="9"/>
        <end position="180"/>
    </location>
</feature>
<dbReference type="RefSeq" id="WP_187967606.1">
    <property type="nucleotide sequence ID" value="NZ_JACVDC010000123.1"/>
</dbReference>
<dbReference type="GO" id="GO:0009228">
    <property type="term" value="P:thiamine biosynthetic process"/>
    <property type="evidence" value="ECO:0007669"/>
    <property type="project" value="UniProtKB-KW"/>
</dbReference>